<dbReference type="OrthoDB" id="10491872at2759"/>
<evidence type="ECO:0000313" key="1">
    <source>
        <dbReference type="EMBL" id="GFQ91871.1"/>
    </source>
</evidence>
<name>A0A8X6FYM6_TRICU</name>
<dbReference type="Proteomes" id="UP000887116">
    <property type="component" value="Unassembled WGS sequence"/>
</dbReference>
<reference evidence="1" key="1">
    <citation type="submission" date="2020-07" db="EMBL/GenBank/DDBJ databases">
        <title>Multicomponent nature underlies the extraordinary mechanical properties of spider dragline silk.</title>
        <authorList>
            <person name="Kono N."/>
            <person name="Nakamura H."/>
            <person name="Mori M."/>
            <person name="Yoshida Y."/>
            <person name="Ohtoshi R."/>
            <person name="Malay A.D."/>
            <person name="Moran D.A.P."/>
            <person name="Tomita M."/>
            <person name="Numata K."/>
            <person name="Arakawa K."/>
        </authorList>
    </citation>
    <scope>NUCLEOTIDE SEQUENCE</scope>
</reference>
<protein>
    <submittedName>
        <fullName evidence="1">Uncharacterized protein</fullName>
    </submittedName>
</protein>
<accession>A0A8X6FYM6</accession>
<proteinExistence type="predicted"/>
<dbReference type="EMBL" id="BMAO01004035">
    <property type="protein sequence ID" value="GFQ91871.1"/>
    <property type="molecule type" value="Genomic_DNA"/>
</dbReference>
<keyword evidence="2" id="KW-1185">Reference proteome</keyword>
<evidence type="ECO:0000313" key="2">
    <source>
        <dbReference type="Proteomes" id="UP000887116"/>
    </source>
</evidence>
<organism evidence="1 2">
    <name type="scientific">Trichonephila clavata</name>
    <name type="common">Joro spider</name>
    <name type="synonym">Nephila clavata</name>
    <dbReference type="NCBI Taxonomy" id="2740835"/>
    <lineage>
        <taxon>Eukaryota</taxon>
        <taxon>Metazoa</taxon>
        <taxon>Ecdysozoa</taxon>
        <taxon>Arthropoda</taxon>
        <taxon>Chelicerata</taxon>
        <taxon>Arachnida</taxon>
        <taxon>Araneae</taxon>
        <taxon>Araneomorphae</taxon>
        <taxon>Entelegynae</taxon>
        <taxon>Araneoidea</taxon>
        <taxon>Nephilidae</taxon>
        <taxon>Trichonephila</taxon>
    </lineage>
</organism>
<sequence length="137" mass="15656">MSTIIGKNVFLNLEVQTIMELFHIHGHGRARYKDLIANRHICIISLRSLTYGFFPNALPIRFRAISLKQSPRTWQHDRSPIMNNVILPFLMSMLLGRTIDLTTYTISGTNVYDDADYDETIIGPSKPIQSNSNDHPL</sequence>
<comment type="caution">
    <text evidence="1">The sequence shown here is derived from an EMBL/GenBank/DDBJ whole genome shotgun (WGS) entry which is preliminary data.</text>
</comment>
<dbReference type="AlphaFoldDB" id="A0A8X6FYM6"/>
<gene>
    <name evidence="1" type="ORF">TNCT_353321</name>
</gene>